<dbReference type="InterPro" id="IPR014825">
    <property type="entry name" value="DNA_alkylation"/>
</dbReference>
<dbReference type="RefSeq" id="WP_229384057.1">
    <property type="nucleotide sequence ID" value="NZ_JAGTTN010000002.1"/>
</dbReference>
<accession>A0A9X1S3N2</accession>
<reference evidence="1" key="1">
    <citation type="submission" date="2021-04" db="EMBL/GenBank/DDBJ databases">
        <title>Microbacterium tenobrionis sp. nov. and Microbacterium allomyrinae sp. nov., isolated from larvae of Tenobrio molitor and Allomyrina dichotoma, respectively.</title>
        <authorList>
            <person name="Lee S.D."/>
        </authorList>
    </citation>
    <scope>NUCLEOTIDE SEQUENCE</scope>
    <source>
        <strain evidence="1">BWT-G7</strain>
    </source>
</reference>
<dbReference type="Gene3D" id="1.25.10.90">
    <property type="match status" value="1"/>
</dbReference>
<evidence type="ECO:0000313" key="1">
    <source>
        <dbReference type="EMBL" id="MCC2032143.1"/>
    </source>
</evidence>
<comment type="caution">
    <text evidence="1">The sequence shown here is derived from an EMBL/GenBank/DDBJ whole genome shotgun (WGS) entry which is preliminary data.</text>
</comment>
<gene>
    <name evidence="1" type="ORF">KEC57_08070</name>
</gene>
<dbReference type="Proteomes" id="UP001139354">
    <property type="component" value="Unassembled WGS sequence"/>
</dbReference>
<dbReference type="EMBL" id="JAGTTN010000002">
    <property type="protein sequence ID" value="MCC2032143.1"/>
    <property type="molecule type" value="Genomic_DNA"/>
</dbReference>
<name>A0A9X1S3N2_9MICO</name>
<dbReference type="SUPFAM" id="SSF48371">
    <property type="entry name" value="ARM repeat"/>
    <property type="match status" value="1"/>
</dbReference>
<organism evidence="1 2">
    <name type="scientific">Microbacterium allomyrinae</name>
    <dbReference type="NCBI Taxonomy" id="2830666"/>
    <lineage>
        <taxon>Bacteria</taxon>
        <taxon>Bacillati</taxon>
        <taxon>Actinomycetota</taxon>
        <taxon>Actinomycetes</taxon>
        <taxon>Micrococcales</taxon>
        <taxon>Microbacteriaceae</taxon>
        <taxon>Microbacterium</taxon>
    </lineage>
</organism>
<proteinExistence type="predicted"/>
<protein>
    <submittedName>
        <fullName evidence="1">DNA alkylation repair protein</fullName>
    </submittedName>
</protein>
<dbReference type="AlphaFoldDB" id="A0A9X1S3N2"/>
<dbReference type="Pfam" id="PF08713">
    <property type="entry name" value="DNA_alkylation"/>
    <property type="match status" value="1"/>
</dbReference>
<dbReference type="PANTHER" id="PTHR34070:SF1">
    <property type="entry name" value="DNA ALKYLATION REPAIR PROTEIN"/>
    <property type="match status" value="1"/>
</dbReference>
<dbReference type="InterPro" id="IPR016024">
    <property type="entry name" value="ARM-type_fold"/>
</dbReference>
<keyword evidence="2" id="KW-1185">Reference proteome</keyword>
<sequence length="219" mass="24863">MVGLVDDIRAALRSRADPARAAGQQAYMKSAMPFLGVRVPDARQVARRAAAETTDATTLRRAARRLWDEANFREERYAAMALLALRPVAGDPALFEDVEHMVRTGAWWDVTDELAHRLAELHECHSAQTATLARTWARDDDMWIRRISILSQLGRGAHVETAVLTDTITPNIDDREFFVRKAIGWALREYARIDPEWVRTFASEHPLSPLSRREALKHL</sequence>
<evidence type="ECO:0000313" key="2">
    <source>
        <dbReference type="Proteomes" id="UP001139354"/>
    </source>
</evidence>
<dbReference type="PANTHER" id="PTHR34070">
    <property type="entry name" value="ARMADILLO-TYPE FOLD"/>
    <property type="match status" value="1"/>
</dbReference>